<evidence type="ECO:0000313" key="1">
    <source>
        <dbReference type="EMBL" id="CAI0459525.1"/>
    </source>
</evidence>
<organism evidence="1 2">
    <name type="scientific">Linum tenue</name>
    <dbReference type="NCBI Taxonomy" id="586396"/>
    <lineage>
        <taxon>Eukaryota</taxon>
        <taxon>Viridiplantae</taxon>
        <taxon>Streptophyta</taxon>
        <taxon>Embryophyta</taxon>
        <taxon>Tracheophyta</taxon>
        <taxon>Spermatophyta</taxon>
        <taxon>Magnoliopsida</taxon>
        <taxon>eudicotyledons</taxon>
        <taxon>Gunneridae</taxon>
        <taxon>Pentapetalae</taxon>
        <taxon>rosids</taxon>
        <taxon>fabids</taxon>
        <taxon>Malpighiales</taxon>
        <taxon>Linaceae</taxon>
        <taxon>Linum</taxon>
    </lineage>
</organism>
<keyword evidence="2" id="KW-1185">Reference proteome</keyword>
<evidence type="ECO:0000313" key="2">
    <source>
        <dbReference type="Proteomes" id="UP001154282"/>
    </source>
</evidence>
<dbReference type="EMBL" id="CAMGYJ010000008">
    <property type="protein sequence ID" value="CAI0459525.1"/>
    <property type="molecule type" value="Genomic_DNA"/>
</dbReference>
<comment type="caution">
    <text evidence="1">The sequence shown here is derived from an EMBL/GenBank/DDBJ whole genome shotgun (WGS) entry which is preliminary data.</text>
</comment>
<feature type="non-terminal residue" evidence="1">
    <location>
        <position position="52"/>
    </location>
</feature>
<accession>A0AAV0NM02</accession>
<dbReference type="AlphaFoldDB" id="A0AAV0NM02"/>
<sequence length="52" mass="5790">MSLFISHHCIGSLLGGLKYRTRAQLLISLLVEGFLVEPPIRYGFSTLDLLVT</sequence>
<gene>
    <name evidence="1" type="ORF">LITE_LOCUS34043</name>
</gene>
<dbReference type="Proteomes" id="UP001154282">
    <property type="component" value="Unassembled WGS sequence"/>
</dbReference>
<protein>
    <submittedName>
        <fullName evidence="1">Uncharacterized protein</fullName>
    </submittedName>
</protein>
<name>A0AAV0NM02_9ROSI</name>
<proteinExistence type="predicted"/>
<reference evidence="1" key="1">
    <citation type="submission" date="2022-08" db="EMBL/GenBank/DDBJ databases">
        <authorList>
            <person name="Gutierrez-Valencia J."/>
        </authorList>
    </citation>
    <scope>NUCLEOTIDE SEQUENCE</scope>
</reference>